<proteinExistence type="inferred from homology"/>
<dbReference type="SUPFAM" id="SSF88946">
    <property type="entry name" value="Sigma2 domain of RNA polymerase sigma factors"/>
    <property type="match status" value="1"/>
</dbReference>
<reference evidence="9 10" key="1">
    <citation type="submission" date="2015-09" db="EMBL/GenBank/DDBJ databases">
        <title>Sorangium comparison.</title>
        <authorList>
            <person name="Zaburannyi N."/>
            <person name="Bunk B."/>
            <person name="Overmann J."/>
            <person name="Mueller R."/>
        </authorList>
    </citation>
    <scope>NUCLEOTIDE SEQUENCE [LARGE SCALE GENOMIC DNA]</scope>
    <source>
        <strain evidence="9 10">So ceGT47</strain>
    </source>
</reference>
<dbReference type="InterPro" id="IPR007630">
    <property type="entry name" value="RNA_pol_sigma70_r4"/>
</dbReference>
<dbReference type="Gene3D" id="1.10.10.10">
    <property type="entry name" value="Winged helix-like DNA-binding domain superfamily/Winged helix DNA-binding domain"/>
    <property type="match status" value="2"/>
</dbReference>
<dbReference type="InterPro" id="IPR013324">
    <property type="entry name" value="RNA_pol_sigma_r3/r4-like"/>
</dbReference>
<dbReference type="Pfam" id="PF04539">
    <property type="entry name" value="Sigma70_r3"/>
    <property type="match status" value="1"/>
</dbReference>
<evidence type="ECO:0000256" key="4">
    <source>
        <dbReference type="ARBA" id="ARBA00023163"/>
    </source>
</evidence>
<gene>
    <name evidence="9" type="ORF">SOCEGT47_023660</name>
</gene>
<keyword evidence="4 5" id="KW-0804">Transcription</keyword>
<dbReference type="InterPro" id="IPR036388">
    <property type="entry name" value="WH-like_DNA-bd_sf"/>
</dbReference>
<keyword evidence="1 5" id="KW-0805">Transcription regulation</keyword>
<dbReference type="PANTHER" id="PTHR30603:SF47">
    <property type="entry name" value="RNA POLYMERASE SIGMA FACTOR SIGD, CHLOROPLASTIC"/>
    <property type="match status" value="1"/>
</dbReference>
<evidence type="ECO:0000256" key="3">
    <source>
        <dbReference type="ARBA" id="ARBA00023125"/>
    </source>
</evidence>
<dbReference type="SUPFAM" id="SSF88659">
    <property type="entry name" value="Sigma3 and sigma4 domains of RNA polymerase sigma factors"/>
    <property type="match status" value="2"/>
</dbReference>
<dbReference type="GO" id="GO:0003677">
    <property type="term" value="F:DNA binding"/>
    <property type="evidence" value="ECO:0007669"/>
    <property type="project" value="UniProtKB-KW"/>
</dbReference>
<dbReference type="InterPro" id="IPR050239">
    <property type="entry name" value="Sigma-70_RNA_pol_init_factors"/>
</dbReference>
<evidence type="ECO:0000313" key="9">
    <source>
        <dbReference type="EMBL" id="AUX21870.1"/>
    </source>
</evidence>
<sequence length="460" mass="50680">MMKEKPMSSLLESETEEPMADTADGGVALSPETGLSRAAMLRHATRARERAAPSARSAEDVTELYLQEISGNAPLSRDLEVELGRRIEAAERAAIEAWVGSPVALRELVAIADDLQAGRVELNDLLLNADTDDGLRGSASVRLARLLGLARSMPPSRRGERDAARARADLAAGLTEVRPAPLLQERIERALCEAASRATGRERAAIEGTLSAMMGASRAAAEARAELVEANLRLVAAAARQLRHRGVPLLDLIQEGNLGLIRAADKFDYRRGYRFSTYATWWIKQALARALLYQGKVIKVPVHLAENRRRALQARRELEQEHAREAAPDEVAERSGLSVEKIHMLREIALEPVYLDAPIGDDDGARAGDFFASEEALPDEVLVHRRMHTQVRALLDSLTPREREVLRLRFGLDGEQAHTLAEIGGKFSVSRERVRQIEENALSKLRLLSRRQALDTPLEG</sequence>
<evidence type="ECO:0000256" key="1">
    <source>
        <dbReference type="ARBA" id="ARBA00023015"/>
    </source>
</evidence>
<dbReference type="InterPro" id="IPR007624">
    <property type="entry name" value="RNA_pol_sigma70_r3"/>
</dbReference>
<dbReference type="PRINTS" id="PR00046">
    <property type="entry name" value="SIGMA70FCT"/>
</dbReference>
<dbReference type="InterPro" id="IPR009042">
    <property type="entry name" value="RNA_pol_sigma70_r1_2"/>
</dbReference>
<feature type="region of interest" description="Disordered" evidence="6">
    <location>
        <begin position="1"/>
        <end position="30"/>
    </location>
</feature>
<dbReference type="Gene3D" id="1.20.120.1810">
    <property type="match status" value="1"/>
</dbReference>
<feature type="domain" description="RNA polymerase sigma-70" evidence="7">
    <location>
        <begin position="251"/>
        <end position="264"/>
    </location>
</feature>
<evidence type="ECO:0000256" key="2">
    <source>
        <dbReference type="ARBA" id="ARBA00023082"/>
    </source>
</evidence>
<keyword evidence="3 5" id="KW-0238">DNA-binding</keyword>
<evidence type="ECO:0000256" key="5">
    <source>
        <dbReference type="RuleBase" id="RU362124"/>
    </source>
</evidence>
<dbReference type="PROSITE" id="PS00715">
    <property type="entry name" value="SIGMA70_1"/>
    <property type="match status" value="1"/>
</dbReference>
<accession>A0A4P2PYK0</accession>
<dbReference type="EMBL" id="CP012670">
    <property type="protein sequence ID" value="AUX21870.1"/>
    <property type="molecule type" value="Genomic_DNA"/>
</dbReference>
<dbReference type="AlphaFoldDB" id="A0A4P2PYK0"/>
<keyword evidence="2 5" id="KW-0731">Sigma factor</keyword>
<dbReference type="PROSITE" id="PS00716">
    <property type="entry name" value="SIGMA70_2"/>
    <property type="match status" value="1"/>
</dbReference>
<dbReference type="NCBIfam" id="TIGR02937">
    <property type="entry name" value="sigma70-ECF"/>
    <property type="match status" value="1"/>
</dbReference>
<dbReference type="GO" id="GO:0006352">
    <property type="term" value="P:DNA-templated transcription initiation"/>
    <property type="evidence" value="ECO:0007669"/>
    <property type="project" value="InterPro"/>
</dbReference>
<comment type="function">
    <text evidence="5">Sigma factors are initiation factors that promote the attachment of RNA polymerase to specific initiation sites and are then released.</text>
</comment>
<evidence type="ECO:0000256" key="6">
    <source>
        <dbReference type="SAM" id="MobiDB-lite"/>
    </source>
</evidence>
<name>A0A4P2PYK0_SORCE</name>
<evidence type="ECO:0000259" key="7">
    <source>
        <dbReference type="PROSITE" id="PS00715"/>
    </source>
</evidence>
<dbReference type="InterPro" id="IPR000943">
    <property type="entry name" value="RNA_pol_sigma70"/>
</dbReference>
<dbReference type="Proteomes" id="UP000295781">
    <property type="component" value="Chromosome"/>
</dbReference>
<dbReference type="Pfam" id="PF04542">
    <property type="entry name" value="Sigma70_r2"/>
    <property type="match status" value="1"/>
</dbReference>
<dbReference type="InterPro" id="IPR013325">
    <property type="entry name" value="RNA_pol_sigma_r2"/>
</dbReference>
<evidence type="ECO:0000313" key="10">
    <source>
        <dbReference type="Proteomes" id="UP000295781"/>
    </source>
</evidence>
<dbReference type="CDD" id="cd06171">
    <property type="entry name" value="Sigma70_r4"/>
    <property type="match status" value="1"/>
</dbReference>
<feature type="domain" description="RNA polymerase sigma-70" evidence="8">
    <location>
        <begin position="419"/>
        <end position="445"/>
    </location>
</feature>
<dbReference type="GO" id="GO:0016987">
    <property type="term" value="F:sigma factor activity"/>
    <property type="evidence" value="ECO:0007669"/>
    <property type="project" value="UniProtKB-KW"/>
</dbReference>
<dbReference type="InterPro" id="IPR007627">
    <property type="entry name" value="RNA_pol_sigma70_r2"/>
</dbReference>
<dbReference type="PANTHER" id="PTHR30603">
    <property type="entry name" value="RNA POLYMERASE SIGMA FACTOR RPO"/>
    <property type="match status" value="1"/>
</dbReference>
<dbReference type="InterPro" id="IPR014284">
    <property type="entry name" value="RNA_pol_sigma-70_dom"/>
</dbReference>
<evidence type="ECO:0000259" key="8">
    <source>
        <dbReference type="PROSITE" id="PS00716"/>
    </source>
</evidence>
<organism evidence="9 10">
    <name type="scientific">Sorangium cellulosum</name>
    <name type="common">Polyangium cellulosum</name>
    <dbReference type="NCBI Taxonomy" id="56"/>
    <lineage>
        <taxon>Bacteria</taxon>
        <taxon>Pseudomonadati</taxon>
        <taxon>Myxococcota</taxon>
        <taxon>Polyangia</taxon>
        <taxon>Polyangiales</taxon>
        <taxon>Polyangiaceae</taxon>
        <taxon>Sorangium</taxon>
    </lineage>
</organism>
<dbReference type="Pfam" id="PF04545">
    <property type="entry name" value="Sigma70_r4"/>
    <property type="match status" value="1"/>
</dbReference>
<dbReference type="Pfam" id="PF00140">
    <property type="entry name" value="Sigma70_r1_2"/>
    <property type="match status" value="1"/>
</dbReference>
<protein>
    <recommendedName>
        <fullName evidence="5">RNA polymerase sigma factor</fullName>
    </recommendedName>
</protein>
<comment type="similarity">
    <text evidence="5">Belongs to the sigma-70 factor family.</text>
</comment>